<accession>A0A5K7ZLL3</accession>
<evidence type="ECO:0000313" key="2">
    <source>
        <dbReference type="Proteomes" id="UP000425960"/>
    </source>
</evidence>
<protein>
    <submittedName>
        <fullName evidence="1">Uncharacterized protein</fullName>
    </submittedName>
</protein>
<proteinExistence type="predicted"/>
<evidence type="ECO:0000313" key="1">
    <source>
        <dbReference type="EMBL" id="BBO80549.1"/>
    </source>
</evidence>
<sequence>MYAAVLCAGDKIGGIRYPRFQEVTGKKRNRLYSYVEYIRIMNEGTELPR</sequence>
<dbReference type="Proteomes" id="UP000425960">
    <property type="component" value="Chromosome"/>
</dbReference>
<dbReference type="KEGG" id="dov:DSCO28_11150"/>
<gene>
    <name evidence="1" type="ORF">DSCO28_11150</name>
</gene>
<name>A0A5K7ZLL3_9BACT</name>
<dbReference type="EMBL" id="AP021876">
    <property type="protein sequence ID" value="BBO80549.1"/>
    <property type="molecule type" value="Genomic_DNA"/>
</dbReference>
<reference evidence="1 2" key="1">
    <citation type="submission" date="2019-11" db="EMBL/GenBank/DDBJ databases">
        <title>Comparative genomics of hydrocarbon-degrading Desulfosarcina strains.</title>
        <authorList>
            <person name="Watanabe M."/>
            <person name="Kojima H."/>
            <person name="Fukui M."/>
        </authorList>
    </citation>
    <scope>NUCLEOTIDE SEQUENCE [LARGE SCALE GENOMIC DNA]</scope>
    <source>
        <strain evidence="1 2">28bB2T</strain>
    </source>
</reference>
<organism evidence="1 2">
    <name type="scientific">Desulfosarcina ovata subsp. sediminis</name>
    <dbReference type="NCBI Taxonomy" id="885957"/>
    <lineage>
        <taxon>Bacteria</taxon>
        <taxon>Pseudomonadati</taxon>
        <taxon>Thermodesulfobacteriota</taxon>
        <taxon>Desulfobacteria</taxon>
        <taxon>Desulfobacterales</taxon>
        <taxon>Desulfosarcinaceae</taxon>
        <taxon>Desulfosarcina</taxon>
    </lineage>
</organism>
<dbReference type="AlphaFoldDB" id="A0A5K7ZLL3"/>